<keyword evidence="5 6" id="KW-0472">Membrane</keyword>
<keyword evidence="9" id="KW-1185">Reference proteome</keyword>
<evidence type="ECO:0000256" key="5">
    <source>
        <dbReference type="ARBA" id="ARBA00023136"/>
    </source>
</evidence>
<dbReference type="Pfam" id="PF12698">
    <property type="entry name" value="ABC2_membrane_3"/>
    <property type="match status" value="1"/>
</dbReference>
<feature type="domain" description="ABC-2 type transporter transmembrane" evidence="7">
    <location>
        <begin position="19"/>
        <end position="375"/>
    </location>
</feature>
<dbReference type="Proteomes" id="UP001596288">
    <property type="component" value="Unassembled WGS sequence"/>
</dbReference>
<feature type="transmembrane region" description="Helical" evidence="6">
    <location>
        <begin position="358"/>
        <end position="379"/>
    </location>
</feature>
<evidence type="ECO:0000259" key="7">
    <source>
        <dbReference type="Pfam" id="PF12698"/>
    </source>
</evidence>
<dbReference type="PANTHER" id="PTHR30294">
    <property type="entry name" value="MEMBRANE COMPONENT OF ABC TRANSPORTER YHHJ-RELATED"/>
    <property type="match status" value="1"/>
</dbReference>
<accession>A0ABW1RJL7</accession>
<proteinExistence type="predicted"/>
<dbReference type="InterPro" id="IPR051449">
    <property type="entry name" value="ABC-2_transporter_component"/>
</dbReference>
<feature type="transmembrane region" description="Helical" evidence="6">
    <location>
        <begin position="331"/>
        <end position="352"/>
    </location>
</feature>
<protein>
    <submittedName>
        <fullName evidence="8">ABC transporter permease</fullName>
    </submittedName>
</protein>
<reference evidence="9" key="1">
    <citation type="journal article" date="2019" name="Int. J. Syst. Evol. Microbiol.">
        <title>The Global Catalogue of Microorganisms (GCM) 10K type strain sequencing project: providing services to taxonomists for standard genome sequencing and annotation.</title>
        <authorList>
            <consortium name="The Broad Institute Genomics Platform"/>
            <consortium name="The Broad Institute Genome Sequencing Center for Infectious Disease"/>
            <person name="Wu L."/>
            <person name="Ma J."/>
        </authorList>
    </citation>
    <scope>NUCLEOTIDE SEQUENCE [LARGE SCALE GENOMIC DNA]</scope>
    <source>
        <strain evidence="9">CCM 8927</strain>
    </source>
</reference>
<keyword evidence="2" id="KW-1003">Cell membrane</keyword>
<gene>
    <name evidence="8" type="ORF">ACFQAV_05535</name>
</gene>
<evidence type="ECO:0000256" key="4">
    <source>
        <dbReference type="ARBA" id="ARBA00022989"/>
    </source>
</evidence>
<evidence type="ECO:0000256" key="6">
    <source>
        <dbReference type="SAM" id="Phobius"/>
    </source>
</evidence>
<feature type="transmembrane region" description="Helical" evidence="6">
    <location>
        <begin position="306"/>
        <end position="324"/>
    </location>
</feature>
<comment type="caution">
    <text evidence="8">The sequence shown here is derived from an EMBL/GenBank/DDBJ whole genome shotgun (WGS) entry which is preliminary data.</text>
</comment>
<keyword evidence="4 6" id="KW-1133">Transmembrane helix</keyword>
<dbReference type="EMBL" id="JBHSSF010000012">
    <property type="protein sequence ID" value="MFC6176291.1"/>
    <property type="molecule type" value="Genomic_DNA"/>
</dbReference>
<feature type="transmembrane region" description="Helical" evidence="6">
    <location>
        <begin position="267"/>
        <end position="294"/>
    </location>
</feature>
<sequence length="407" mass="44846">MNKLWIVTLETFLRQVKSWSFVLLILGPFLMFGISIGAGYLGASGSASSDEIAVISAQAQLRKSFITSDKDDVNKSITDKQTAIKKMNNDKLAGYLELKVSAGKISGHYTGTSSLATGTKSRINSYLMQAQQQLNLANAQLTASQIKSLQQQPTLKETVHKKTGTANIAKKISFWITVIMVYMILNTYTSITAQEIASEKGTKIMEIIFSSTTAFKYFLGKILGVLLVILAQVMVYLVGGWGAYIFAQNSSLTKPFMSQYHSMITSVLKNLLSINLVYLLLGVVIYTILAAFSGALVAKSEDAPKAAQPVIMLNLAAFFVTFPFQNNLDSMVVKVLSYIPFFSSYFMPLRIINNNASALDIVLSIVILTLSIFLLAGYIGKIYQGLMLQTDDSGFWKRFKRGLSYNK</sequence>
<evidence type="ECO:0000256" key="2">
    <source>
        <dbReference type="ARBA" id="ARBA00022475"/>
    </source>
</evidence>
<dbReference type="PANTHER" id="PTHR30294:SF29">
    <property type="entry name" value="MULTIDRUG ABC TRANSPORTER PERMEASE YBHS-RELATED"/>
    <property type="match status" value="1"/>
</dbReference>
<keyword evidence="3 6" id="KW-0812">Transmembrane</keyword>
<dbReference type="InterPro" id="IPR013525">
    <property type="entry name" value="ABC2_TM"/>
</dbReference>
<feature type="transmembrane region" description="Helical" evidence="6">
    <location>
        <begin position="222"/>
        <end position="246"/>
    </location>
</feature>
<feature type="transmembrane region" description="Helical" evidence="6">
    <location>
        <begin position="172"/>
        <end position="191"/>
    </location>
</feature>
<evidence type="ECO:0000256" key="3">
    <source>
        <dbReference type="ARBA" id="ARBA00022692"/>
    </source>
</evidence>
<dbReference type="RefSeq" id="WP_137611357.1">
    <property type="nucleotide sequence ID" value="NZ_BJDF01000009.1"/>
</dbReference>
<organism evidence="8 9">
    <name type="scientific">Companilactobacillus huachuanensis</name>
    <dbReference type="NCBI Taxonomy" id="2559914"/>
    <lineage>
        <taxon>Bacteria</taxon>
        <taxon>Bacillati</taxon>
        <taxon>Bacillota</taxon>
        <taxon>Bacilli</taxon>
        <taxon>Lactobacillales</taxon>
        <taxon>Lactobacillaceae</taxon>
        <taxon>Companilactobacillus</taxon>
    </lineage>
</organism>
<name>A0ABW1RJL7_9LACO</name>
<evidence type="ECO:0000313" key="8">
    <source>
        <dbReference type="EMBL" id="MFC6176291.1"/>
    </source>
</evidence>
<comment type="subcellular location">
    <subcellularLocation>
        <location evidence="1">Cell membrane</location>
        <topology evidence="1">Multi-pass membrane protein</topology>
    </subcellularLocation>
</comment>
<evidence type="ECO:0000256" key="1">
    <source>
        <dbReference type="ARBA" id="ARBA00004651"/>
    </source>
</evidence>
<feature type="transmembrane region" description="Helical" evidence="6">
    <location>
        <begin position="20"/>
        <end position="41"/>
    </location>
</feature>
<evidence type="ECO:0000313" key="9">
    <source>
        <dbReference type="Proteomes" id="UP001596288"/>
    </source>
</evidence>